<organism evidence="2 3">
    <name type="scientific">Segatella copri</name>
    <dbReference type="NCBI Taxonomy" id="165179"/>
    <lineage>
        <taxon>Bacteria</taxon>
        <taxon>Pseudomonadati</taxon>
        <taxon>Bacteroidota</taxon>
        <taxon>Bacteroidia</taxon>
        <taxon>Bacteroidales</taxon>
        <taxon>Prevotellaceae</taxon>
        <taxon>Segatella</taxon>
    </lineage>
</organism>
<dbReference type="AlphaFoldDB" id="A0A6A7U036"/>
<proteinExistence type="predicted"/>
<dbReference type="RefSeq" id="WP_153081909.1">
    <property type="nucleotide sequence ID" value="NZ_VZCB01000079.1"/>
</dbReference>
<dbReference type="Proteomes" id="UP000480425">
    <property type="component" value="Unassembled WGS sequence"/>
</dbReference>
<evidence type="ECO:0000313" key="2">
    <source>
        <dbReference type="EMBL" id="MQN81266.1"/>
    </source>
</evidence>
<sequence length="243" mass="27012">MFEKILAGLKTKFPGVDSKILERIAKKKAETTTTEDEVKTVVDGVTFQSIIDSEGDRRANEAQSSAVSNYEKKYKLKDGKPSEPPQQDPPQPPTPPAGGEDSEVLKMLKQIQQDNQQLRTEINGMKTKELGNQRKDKFSALFEGASDKLKERYMRNYDRLTFKDDEDFNGWLDQQKPFIESDIKEEKAQGAKTTPPVGGKRKPGEEADPAVTAYLNAEASREAQTASPVIIGLAQPAQQAPQQ</sequence>
<dbReference type="EMBL" id="VZCB01000079">
    <property type="protein sequence ID" value="MQN81266.1"/>
    <property type="molecule type" value="Genomic_DNA"/>
</dbReference>
<accession>A0A6A7U036</accession>
<feature type="region of interest" description="Disordered" evidence="1">
    <location>
        <begin position="49"/>
        <end position="103"/>
    </location>
</feature>
<reference evidence="2 3" key="1">
    <citation type="submission" date="2019-09" db="EMBL/GenBank/DDBJ databases">
        <title>Distinct polysaccharide growth profiles of human intestinal Prevotella copri isolates.</title>
        <authorList>
            <person name="Fehlner-Peach H."/>
            <person name="Magnabosco C."/>
            <person name="Raghavan V."/>
            <person name="Scher J.U."/>
            <person name="Tett A."/>
            <person name="Cox L.M."/>
            <person name="Gottsegen C."/>
            <person name="Watters A."/>
            <person name="Wiltshire- Gordon J.D."/>
            <person name="Segata N."/>
            <person name="Bonneau R."/>
            <person name="Littman D.R."/>
        </authorList>
    </citation>
    <scope>NUCLEOTIDE SEQUENCE [LARGE SCALE GENOMIC DNA]</scope>
    <source>
        <strain evidence="3">iA622</strain>
    </source>
</reference>
<dbReference type="OrthoDB" id="665785at2"/>
<feature type="compositionally biased region" description="Basic and acidic residues" evidence="1">
    <location>
        <begin position="70"/>
        <end position="81"/>
    </location>
</feature>
<feature type="compositionally biased region" description="Pro residues" evidence="1">
    <location>
        <begin position="82"/>
        <end position="96"/>
    </location>
</feature>
<comment type="caution">
    <text evidence="2">The sequence shown here is derived from an EMBL/GenBank/DDBJ whole genome shotgun (WGS) entry which is preliminary data.</text>
</comment>
<gene>
    <name evidence="2" type="ORF">F7D73_09965</name>
</gene>
<name>A0A6A7U036_9BACT</name>
<evidence type="ECO:0000256" key="1">
    <source>
        <dbReference type="SAM" id="MobiDB-lite"/>
    </source>
</evidence>
<feature type="region of interest" description="Disordered" evidence="1">
    <location>
        <begin position="182"/>
        <end position="208"/>
    </location>
</feature>
<protein>
    <submittedName>
        <fullName evidence="2">Uncharacterized protein</fullName>
    </submittedName>
</protein>
<evidence type="ECO:0000313" key="3">
    <source>
        <dbReference type="Proteomes" id="UP000480425"/>
    </source>
</evidence>